<evidence type="ECO:0000256" key="1">
    <source>
        <dbReference type="SAM" id="MobiDB-lite"/>
    </source>
</evidence>
<name>A0A367VAL9_9PROT</name>
<feature type="compositionally biased region" description="Polar residues" evidence="1">
    <location>
        <begin position="10"/>
        <end position="23"/>
    </location>
</feature>
<dbReference type="EMBL" id="JPWB01000004">
    <property type="protein sequence ID" value="RCK22237.1"/>
    <property type="molecule type" value="Genomic_DNA"/>
</dbReference>
<feature type="region of interest" description="Disordered" evidence="1">
    <location>
        <begin position="60"/>
        <end position="81"/>
    </location>
</feature>
<accession>A0A367VAL9</accession>
<evidence type="ECO:0000313" key="2">
    <source>
        <dbReference type="EMBL" id="RCK22237.1"/>
    </source>
</evidence>
<dbReference type="RefSeq" id="WP_062955883.1">
    <property type="nucleotide sequence ID" value="NZ_JPWB01000004.1"/>
</dbReference>
<feature type="compositionally biased region" description="Basic and acidic residues" evidence="1">
    <location>
        <begin position="61"/>
        <end position="78"/>
    </location>
</feature>
<feature type="region of interest" description="Disordered" evidence="1">
    <location>
        <begin position="1"/>
        <end position="37"/>
    </location>
</feature>
<dbReference type="AlphaFoldDB" id="A0A367VAL9"/>
<protein>
    <submittedName>
        <fullName evidence="2">Uncharacterized protein</fullName>
    </submittedName>
</protein>
<comment type="caution">
    <text evidence="2">The sequence shown here is derived from an EMBL/GenBank/DDBJ whole genome shotgun (WGS) entry which is preliminary data.</text>
</comment>
<evidence type="ECO:0000313" key="3">
    <source>
        <dbReference type="Proteomes" id="UP000253061"/>
    </source>
</evidence>
<sequence>MVNIAPFSDLPSSNPVRQASPIAQQRGDEQRFADQSRIIDGTRATVLTSDQEIERAVQSYQRDRSEQRQFLKDGEQKTQSDQYIEKFASPTYNASGNSLNNLTASSGGRGQYFDILT</sequence>
<reference evidence="2 3" key="1">
    <citation type="submission" date="2014-07" db="EMBL/GenBank/DDBJ databases">
        <title>Draft genome sequence of Thalassospira profundimaris R8-17.</title>
        <authorList>
            <person name="Lai Q."/>
            <person name="Shao Z."/>
        </authorList>
    </citation>
    <scope>NUCLEOTIDE SEQUENCE [LARGE SCALE GENOMIC DNA]</scope>
    <source>
        <strain evidence="2 3">R8-17</strain>
    </source>
</reference>
<dbReference type="Proteomes" id="UP000253061">
    <property type="component" value="Unassembled WGS sequence"/>
</dbReference>
<proteinExistence type="predicted"/>
<organism evidence="2 3">
    <name type="scientific">Thalassospira profundimaris</name>
    <dbReference type="NCBI Taxonomy" id="502049"/>
    <lineage>
        <taxon>Bacteria</taxon>
        <taxon>Pseudomonadati</taxon>
        <taxon>Pseudomonadota</taxon>
        <taxon>Alphaproteobacteria</taxon>
        <taxon>Rhodospirillales</taxon>
        <taxon>Thalassospiraceae</taxon>
        <taxon>Thalassospira</taxon>
    </lineage>
</organism>
<gene>
    <name evidence="2" type="ORF">TH6_11245</name>
</gene>